<comment type="caution">
    <text evidence="4">The sequence shown here is derived from an EMBL/GenBank/DDBJ whole genome shotgun (WGS) entry which is preliminary data.</text>
</comment>
<name>A0ABU8RAK5_9PSED</name>
<reference evidence="4 5" key="1">
    <citation type="submission" date="2024-02" db="EMBL/GenBank/DDBJ databases">
        <title>Identification of pathogenicity and growth-promoting functions of Pseudomonas putida variants.</title>
        <authorList>
            <person name="Sun J."/>
        </authorList>
    </citation>
    <scope>NUCLEOTIDE SEQUENCE [LARGE SCALE GENOMIC DNA]</scope>
    <source>
        <strain evidence="4 5">A04</strain>
    </source>
</reference>
<accession>A0ABU8RAK5</accession>
<evidence type="ECO:0000313" key="4">
    <source>
        <dbReference type="EMBL" id="MEJ5906920.1"/>
    </source>
</evidence>
<dbReference type="InterPro" id="IPR050197">
    <property type="entry name" value="Aldolase_class_II_sugar_metab"/>
</dbReference>
<organism evidence="4 5">
    <name type="scientific">Pseudomonas kermanshahensis</name>
    <dbReference type="NCBI Taxonomy" id="2745482"/>
    <lineage>
        <taxon>Bacteria</taxon>
        <taxon>Pseudomonadati</taxon>
        <taxon>Pseudomonadota</taxon>
        <taxon>Gammaproteobacteria</taxon>
        <taxon>Pseudomonadales</taxon>
        <taxon>Pseudomonadaceae</taxon>
        <taxon>Pseudomonas</taxon>
    </lineage>
</organism>
<keyword evidence="2" id="KW-0456">Lyase</keyword>
<sequence length="247" mass="27617">MPEMKLASLELSPSGLPAWFDLATGASILQYGQRLAARELLVNTLGNIVVRTHCPYWKREVMYTKHLGLSLEESGLEHLAVLDMQSDELLHGRCRPSLGHQMHREIMRCRHDIHATVHLHPDDVIAFFSVMQWRQMRYVSNDTALVMGKPPCILGEGVNVELDVSAIGRCADDTNCIVMPGHGITSFGRDLSEAYHRAVAFVAEIRRLIICQHLSAATGKSIAFASEEEVQHMYELGEQVIYGSTHT</sequence>
<feature type="domain" description="Class II aldolase/adducin N-terminal" evidence="3">
    <location>
        <begin position="26"/>
        <end position="209"/>
    </location>
</feature>
<dbReference type="EMBL" id="JBBHLD010000020">
    <property type="protein sequence ID" value="MEJ5906920.1"/>
    <property type="molecule type" value="Genomic_DNA"/>
</dbReference>
<evidence type="ECO:0000256" key="2">
    <source>
        <dbReference type="ARBA" id="ARBA00023239"/>
    </source>
</evidence>
<evidence type="ECO:0000259" key="3">
    <source>
        <dbReference type="SMART" id="SM01007"/>
    </source>
</evidence>
<dbReference type="Pfam" id="PF00596">
    <property type="entry name" value="Aldolase_II"/>
    <property type="match status" value="1"/>
</dbReference>
<keyword evidence="1" id="KW-0479">Metal-binding</keyword>
<dbReference type="SMART" id="SM01007">
    <property type="entry name" value="Aldolase_II"/>
    <property type="match status" value="1"/>
</dbReference>
<dbReference type="RefSeq" id="WP_196996477.1">
    <property type="nucleotide sequence ID" value="NZ_JBBHLD010000020.1"/>
</dbReference>
<gene>
    <name evidence="4" type="ORF">V7V80_19765</name>
</gene>
<dbReference type="InterPro" id="IPR036409">
    <property type="entry name" value="Aldolase_II/adducin_N_sf"/>
</dbReference>
<dbReference type="Gene3D" id="3.40.225.10">
    <property type="entry name" value="Class II aldolase/adducin N-terminal domain"/>
    <property type="match status" value="1"/>
</dbReference>
<evidence type="ECO:0000256" key="1">
    <source>
        <dbReference type="ARBA" id="ARBA00022723"/>
    </source>
</evidence>
<keyword evidence="5" id="KW-1185">Reference proteome</keyword>
<protein>
    <submittedName>
        <fullName evidence="4">Class II aldolase/adducin family protein</fullName>
    </submittedName>
</protein>
<dbReference type="Proteomes" id="UP001377692">
    <property type="component" value="Unassembled WGS sequence"/>
</dbReference>
<dbReference type="SUPFAM" id="SSF53639">
    <property type="entry name" value="AraD/HMP-PK domain-like"/>
    <property type="match status" value="1"/>
</dbReference>
<evidence type="ECO:0000313" key="5">
    <source>
        <dbReference type="Proteomes" id="UP001377692"/>
    </source>
</evidence>
<dbReference type="PANTHER" id="PTHR22789">
    <property type="entry name" value="FUCULOSE PHOSPHATE ALDOLASE"/>
    <property type="match status" value="1"/>
</dbReference>
<dbReference type="InterPro" id="IPR001303">
    <property type="entry name" value="Aldolase_II/adducin_N"/>
</dbReference>
<dbReference type="PANTHER" id="PTHR22789:SF0">
    <property type="entry name" value="3-OXO-TETRONATE 4-PHOSPHATE DECARBOXYLASE-RELATED"/>
    <property type="match status" value="1"/>
</dbReference>
<proteinExistence type="predicted"/>